<dbReference type="Proteomes" id="UP001388673">
    <property type="component" value="Unassembled WGS sequence"/>
</dbReference>
<feature type="compositionally biased region" description="Polar residues" evidence="2">
    <location>
        <begin position="568"/>
        <end position="590"/>
    </location>
</feature>
<proteinExistence type="predicted"/>
<name>A0AAW0Z2Z3_9TREE</name>
<comment type="caution">
    <text evidence="3">The sequence shown here is derived from an EMBL/GenBank/DDBJ whole genome shotgun (WGS) entry which is preliminary data.</text>
</comment>
<feature type="region of interest" description="Disordered" evidence="2">
    <location>
        <begin position="442"/>
        <end position="486"/>
    </location>
</feature>
<reference evidence="3 4" key="1">
    <citation type="journal article" date="2024" name="bioRxiv">
        <title>Comparative genomics of Cryptococcus and Kwoniella reveals pathogenesis evolution and contrasting karyotype dynamics via intercentromeric recombination or chromosome fusion.</title>
        <authorList>
            <person name="Coelho M.A."/>
            <person name="David-Palma M."/>
            <person name="Shea T."/>
            <person name="Bowers K."/>
            <person name="McGinley-Smith S."/>
            <person name="Mohammad A.W."/>
            <person name="Gnirke A."/>
            <person name="Yurkov A.M."/>
            <person name="Nowrousian M."/>
            <person name="Sun S."/>
            <person name="Cuomo C.A."/>
            <person name="Heitman J."/>
        </authorList>
    </citation>
    <scope>NUCLEOTIDE SEQUENCE [LARGE SCALE GENOMIC DNA]</scope>
    <source>
        <strain evidence="3 4">CBS 13917</strain>
    </source>
</reference>
<dbReference type="PANTHER" id="PTHR38120">
    <property type="entry name" value="EXPRESSED PROTEIN"/>
    <property type="match status" value="1"/>
</dbReference>
<feature type="region of interest" description="Disordered" evidence="2">
    <location>
        <begin position="338"/>
        <end position="367"/>
    </location>
</feature>
<dbReference type="AlphaFoldDB" id="A0AAW0Z2Z3"/>
<feature type="compositionally biased region" description="Polar residues" evidence="2">
    <location>
        <begin position="30"/>
        <end position="47"/>
    </location>
</feature>
<feature type="region of interest" description="Disordered" evidence="2">
    <location>
        <begin position="722"/>
        <end position="783"/>
    </location>
</feature>
<accession>A0AAW0Z2Z3</accession>
<feature type="compositionally biased region" description="Polar residues" evidence="2">
    <location>
        <begin position="519"/>
        <end position="528"/>
    </location>
</feature>
<feature type="compositionally biased region" description="Polar residues" evidence="2">
    <location>
        <begin position="675"/>
        <end position="689"/>
    </location>
</feature>
<dbReference type="RefSeq" id="XP_066804771.1">
    <property type="nucleotide sequence ID" value="XM_066944848.1"/>
</dbReference>
<feature type="compositionally biased region" description="Polar residues" evidence="2">
    <location>
        <begin position="463"/>
        <end position="473"/>
    </location>
</feature>
<evidence type="ECO:0000313" key="3">
    <source>
        <dbReference type="EMBL" id="KAK8864475.1"/>
    </source>
</evidence>
<feature type="coiled-coil region" evidence="1">
    <location>
        <begin position="82"/>
        <end position="190"/>
    </location>
</feature>
<evidence type="ECO:0000256" key="1">
    <source>
        <dbReference type="SAM" id="Coils"/>
    </source>
</evidence>
<evidence type="ECO:0000313" key="4">
    <source>
        <dbReference type="Proteomes" id="UP001388673"/>
    </source>
</evidence>
<dbReference type="GeneID" id="92178984"/>
<feature type="compositionally biased region" description="Low complexity" evidence="2">
    <location>
        <begin position="443"/>
        <end position="455"/>
    </location>
</feature>
<gene>
    <name evidence="3" type="ORF">IAR55_001725</name>
</gene>
<organism evidence="3 4">
    <name type="scientific">Kwoniella newhampshirensis</name>
    <dbReference type="NCBI Taxonomy" id="1651941"/>
    <lineage>
        <taxon>Eukaryota</taxon>
        <taxon>Fungi</taxon>
        <taxon>Dikarya</taxon>
        <taxon>Basidiomycota</taxon>
        <taxon>Agaricomycotina</taxon>
        <taxon>Tremellomycetes</taxon>
        <taxon>Tremellales</taxon>
        <taxon>Cryptococcaceae</taxon>
        <taxon>Kwoniella</taxon>
    </lineage>
</organism>
<feature type="region of interest" description="Disordered" evidence="2">
    <location>
        <begin position="272"/>
        <end position="300"/>
    </location>
</feature>
<keyword evidence="1" id="KW-0175">Coiled coil</keyword>
<feature type="coiled-coil region" evidence="1">
    <location>
        <begin position="228"/>
        <end position="255"/>
    </location>
</feature>
<feature type="region of interest" description="Disordered" evidence="2">
    <location>
        <begin position="1"/>
        <end position="68"/>
    </location>
</feature>
<feature type="region of interest" description="Disordered" evidence="2">
    <location>
        <begin position="498"/>
        <end position="698"/>
    </location>
</feature>
<dbReference type="PANTHER" id="PTHR38120:SF1">
    <property type="entry name" value="M PROTEIN, SEROTYPE 2.1"/>
    <property type="match status" value="1"/>
</dbReference>
<protein>
    <submittedName>
        <fullName evidence="3">Uncharacterized protein</fullName>
    </submittedName>
</protein>
<dbReference type="KEGG" id="kne:92178984"/>
<sequence length="783" mass="86106">MSLGVSPSSSSPLSGIHSRPFPPNRKRSSNSHTPSPRATPLSENIAQFPNIRETDSREEEDGLHNVERSRLESALREEWLMKDKLAVKVERVEKERDTLEMQQREMKVVMTGLQARVEQAFSEQSRMEADLEERDDLLERLRKRVGEAERQVRDSQKRYLEQEKSFDLERKALQAQEDHLQKRIIQLQKSSGARTPTSIPDSEDHNVVSLKDELASMNLSHSTLLAKLNTITKELEDLKVVNKELEEENEGWEFLIRERTLNGKVRQGVGFLGRDRTDSEEEEDASSGVAGSVGGRSGLESVDEDLDAEMEELNSDLEAQSPIFDDEHHFIKNIDERQGGFLAPPRGKSRGQGRKIKGDGAATSPVSSIRGGLDLAAELGMADGFDLDSRGKSEETQSLKMELKQLKEANKALTLYCSKIIDRIIAQDGFEHILSVDYKSRRSNGVSRSASGSSRPALKDIQLSVNPPTTVTPASPKKKQKKARPLSMMVRAMSGSVAMSPNAAHATLTRSSPSPTPSEQTGDAVNNDSQKETKSEKRARRGFSLDFRSLGFGSSAPEPNKSALKPLTLTSRSAQPSIPQRSTSGFSTTGGRKLEPHAEDEEDRKERHRMEATLKLMGIERSSPSPTIEEEPQEYSLPSGASWFSGGKKSTQVDEEPIRSSLSSSEGGVRKPNPSGATRVSSMFGTTEPASPLELVTVPDPKLAEAALRAFDERERERVKALADGRAEVGHTSPPRVAGGLNRISADKGRTVSKSESVKTLWSMGGGDSRPGSGEIVLERKEA</sequence>
<dbReference type="EMBL" id="JBCAWK010000003">
    <property type="protein sequence ID" value="KAK8864475.1"/>
    <property type="molecule type" value="Genomic_DNA"/>
</dbReference>
<evidence type="ECO:0000256" key="2">
    <source>
        <dbReference type="SAM" id="MobiDB-lite"/>
    </source>
</evidence>
<feature type="compositionally biased region" description="Low complexity" evidence="2">
    <location>
        <begin position="1"/>
        <end position="15"/>
    </location>
</feature>
<keyword evidence="4" id="KW-1185">Reference proteome</keyword>